<name>A0AAW0LG95_QUESU</name>
<dbReference type="AlphaFoldDB" id="A0AAW0LG95"/>
<evidence type="ECO:0000313" key="2">
    <source>
        <dbReference type="Proteomes" id="UP000237347"/>
    </source>
</evidence>
<comment type="caution">
    <text evidence="1">The sequence shown here is derived from an EMBL/GenBank/DDBJ whole genome shotgun (WGS) entry which is preliminary data.</text>
</comment>
<evidence type="ECO:0000313" key="1">
    <source>
        <dbReference type="EMBL" id="KAK7849896.1"/>
    </source>
</evidence>
<keyword evidence="2" id="KW-1185">Reference proteome</keyword>
<sequence length="115" mass="12664">MKPFPWFLIGQLVPRPVKLLRTQKITYVEGIATVLISRTGLGTVANAGTVTAGTHTSKPVAKILTNVTLKSPITAQAINFVLMMSDHIIVRAWRGTTTTWTGRRVSPIKLLLNYH</sequence>
<accession>A0AAW0LG95</accession>
<dbReference type="Gramene" id="rna-CFP56_67148">
    <property type="protein sequence ID" value="cds-POF23745.1"/>
    <property type="gene ID" value="gene-CFP56_67148"/>
</dbReference>
<dbReference type="EMBL" id="PKMF04000107">
    <property type="protein sequence ID" value="KAK7849896.1"/>
    <property type="molecule type" value="Genomic_DNA"/>
</dbReference>
<reference evidence="1 2" key="1">
    <citation type="journal article" date="2018" name="Sci. Data">
        <title>The draft genome sequence of cork oak.</title>
        <authorList>
            <person name="Ramos A.M."/>
            <person name="Usie A."/>
            <person name="Barbosa P."/>
            <person name="Barros P.M."/>
            <person name="Capote T."/>
            <person name="Chaves I."/>
            <person name="Simoes F."/>
            <person name="Abreu I."/>
            <person name="Carrasquinho I."/>
            <person name="Faro C."/>
            <person name="Guimaraes J.B."/>
            <person name="Mendonca D."/>
            <person name="Nobrega F."/>
            <person name="Rodrigues L."/>
            <person name="Saibo N.J.M."/>
            <person name="Varela M.C."/>
            <person name="Egas C."/>
            <person name="Matos J."/>
            <person name="Miguel C.M."/>
            <person name="Oliveira M.M."/>
            <person name="Ricardo C.P."/>
            <person name="Goncalves S."/>
        </authorList>
    </citation>
    <scope>NUCLEOTIDE SEQUENCE [LARGE SCALE GENOMIC DNA]</scope>
    <source>
        <strain evidence="2">cv. HL8</strain>
    </source>
</reference>
<gene>
    <name evidence="1" type="ORF">CFP56_001907</name>
</gene>
<dbReference type="Proteomes" id="UP000237347">
    <property type="component" value="Unassembled WGS sequence"/>
</dbReference>
<proteinExistence type="predicted"/>
<protein>
    <submittedName>
        <fullName evidence="1">Uncharacterized protein</fullName>
    </submittedName>
</protein>
<organism evidence="1 2">
    <name type="scientific">Quercus suber</name>
    <name type="common">Cork oak</name>
    <dbReference type="NCBI Taxonomy" id="58331"/>
    <lineage>
        <taxon>Eukaryota</taxon>
        <taxon>Viridiplantae</taxon>
        <taxon>Streptophyta</taxon>
        <taxon>Embryophyta</taxon>
        <taxon>Tracheophyta</taxon>
        <taxon>Spermatophyta</taxon>
        <taxon>Magnoliopsida</taxon>
        <taxon>eudicotyledons</taxon>
        <taxon>Gunneridae</taxon>
        <taxon>Pentapetalae</taxon>
        <taxon>rosids</taxon>
        <taxon>fabids</taxon>
        <taxon>Fagales</taxon>
        <taxon>Fagaceae</taxon>
        <taxon>Quercus</taxon>
    </lineage>
</organism>